<dbReference type="Pfam" id="PF07702">
    <property type="entry name" value="UTRA"/>
    <property type="match status" value="1"/>
</dbReference>
<dbReference type="EMBL" id="CP000360">
    <property type="protein sequence ID" value="ABF39288.1"/>
    <property type="molecule type" value="Genomic_DNA"/>
</dbReference>
<dbReference type="InterPro" id="IPR011663">
    <property type="entry name" value="UTRA"/>
</dbReference>
<dbReference type="InterPro" id="IPR028978">
    <property type="entry name" value="Chorismate_lyase_/UTRA_dom_sf"/>
</dbReference>
<dbReference type="InterPro" id="IPR050679">
    <property type="entry name" value="Bact_HTH_transcr_reg"/>
</dbReference>
<dbReference type="InterPro" id="IPR000524">
    <property type="entry name" value="Tscrpt_reg_HTH_GntR"/>
</dbReference>
<evidence type="ECO:0000259" key="4">
    <source>
        <dbReference type="PROSITE" id="PS50949"/>
    </source>
</evidence>
<dbReference type="RefSeq" id="WP_011521090.1">
    <property type="nucleotide sequence ID" value="NC_008009.1"/>
</dbReference>
<dbReference type="EnsemblBacteria" id="ABF39288">
    <property type="protein sequence ID" value="ABF39288"/>
    <property type="gene ID" value="Acid345_0283"/>
</dbReference>
<dbReference type="SMART" id="SM00866">
    <property type="entry name" value="UTRA"/>
    <property type="match status" value="1"/>
</dbReference>
<dbReference type="SUPFAM" id="SSF64288">
    <property type="entry name" value="Chorismate lyase-like"/>
    <property type="match status" value="1"/>
</dbReference>
<dbReference type="OrthoDB" id="457376at2"/>
<dbReference type="Gene3D" id="1.10.10.10">
    <property type="entry name" value="Winged helix-like DNA-binding domain superfamily/Winged helix DNA-binding domain"/>
    <property type="match status" value="1"/>
</dbReference>
<dbReference type="InterPro" id="IPR036388">
    <property type="entry name" value="WH-like_DNA-bd_sf"/>
</dbReference>
<dbReference type="CDD" id="cd07377">
    <property type="entry name" value="WHTH_GntR"/>
    <property type="match status" value="1"/>
</dbReference>
<keyword evidence="3" id="KW-0804">Transcription</keyword>
<evidence type="ECO:0000313" key="6">
    <source>
        <dbReference type="Proteomes" id="UP000002432"/>
    </source>
</evidence>
<accession>Q1IV12</accession>
<dbReference type="AlphaFoldDB" id="Q1IV12"/>
<feature type="domain" description="HTH gntR-type" evidence="4">
    <location>
        <begin position="9"/>
        <end position="77"/>
    </location>
</feature>
<dbReference type="SUPFAM" id="SSF46785">
    <property type="entry name" value="Winged helix' DNA-binding domain"/>
    <property type="match status" value="1"/>
</dbReference>
<name>Q1IV12_KORVE</name>
<dbReference type="KEGG" id="aba:Acid345_0283"/>
<dbReference type="SMART" id="SM00345">
    <property type="entry name" value="HTH_GNTR"/>
    <property type="match status" value="1"/>
</dbReference>
<sequence length="240" mass="26849">MPTIRKNGTPAYKRIQDTILKRIERGELKPGDAVESERSLARLHDVSLMTARHALVGLEREGLVERRHGAGTFVAAPKIHFNKLTSFSEQLAARSLDSASRVVALKVVDDEDEIAARLSLPGASRLLRIERVRLGSGEPFAVESCYLSAEDFRGVSRQALERGSLFTLMEKEYGITIAHADEEIDATGADPDLARLLAVPKGYPVLRIRQTIYSTQGKPILYVLGMYRADRHVLRIRRYR</sequence>
<dbReference type="STRING" id="204669.Acid345_0283"/>
<dbReference type="PANTHER" id="PTHR44846:SF1">
    <property type="entry name" value="MANNOSYL-D-GLYCERATE TRANSPORT_METABOLISM SYSTEM REPRESSOR MNGR-RELATED"/>
    <property type="match status" value="1"/>
</dbReference>
<evidence type="ECO:0000256" key="1">
    <source>
        <dbReference type="ARBA" id="ARBA00023015"/>
    </source>
</evidence>
<keyword evidence="1" id="KW-0805">Transcription regulation</keyword>
<dbReference type="Gene3D" id="3.40.1410.10">
    <property type="entry name" value="Chorismate lyase-like"/>
    <property type="match status" value="1"/>
</dbReference>
<evidence type="ECO:0000313" key="5">
    <source>
        <dbReference type="EMBL" id="ABF39288.1"/>
    </source>
</evidence>
<reference evidence="5 6" key="1">
    <citation type="journal article" date="2009" name="Appl. Environ. Microbiol.">
        <title>Three genomes from the phylum Acidobacteria provide insight into the lifestyles of these microorganisms in soils.</title>
        <authorList>
            <person name="Ward N.L."/>
            <person name="Challacombe J.F."/>
            <person name="Janssen P.H."/>
            <person name="Henrissat B."/>
            <person name="Coutinho P.M."/>
            <person name="Wu M."/>
            <person name="Xie G."/>
            <person name="Haft D.H."/>
            <person name="Sait M."/>
            <person name="Badger J."/>
            <person name="Barabote R.D."/>
            <person name="Bradley B."/>
            <person name="Brettin T.S."/>
            <person name="Brinkac L.M."/>
            <person name="Bruce D."/>
            <person name="Creasy T."/>
            <person name="Daugherty S.C."/>
            <person name="Davidsen T.M."/>
            <person name="DeBoy R.T."/>
            <person name="Detter J.C."/>
            <person name="Dodson R.J."/>
            <person name="Durkin A.S."/>
            <person name="Ganapathy A."/>
            <person name="Gwinn-Giglio M."/>
            <person name="Han C.S."/>
            <person name="Khouri H."/>
            <person name="Kiss H."/>
            <person name="Kothari S.P."/>
            <person name="Madupu R."/>
            <person name="Nelson K.E."/>
            <person name="Nelson W.C."/>
            <person name="Paulsen I."/>
            <person name="Penn K."/>
            <person name="Ren Q."/>
            <person name="Rosovitz M.J."/>
            <person name="Selengut J.D."/>
            <person name="Shrivastava S."/>
            <person name="Sullivan S.A."/>
            <person name="Tapia R."/>
            <person name="Thompson L.S."/>
            <person name="Watkins K.L."/>
            <person name="Yang Q."/>
            <person name="Yu C."/>
            <person name="Zafar N."/>
            <person name="Zhou L."/>
            <person name="Kuske C.R."/>
        </authorList>
    </citation>
    <scope>NUCLEOTIDE SEQUENCE [LARGE SCALE GENOMIC DNA]</scope>
    <source>
        <strain evidence="5 6">Ellin345</strain>
    </source>
</reference>
<dbReference type="GO" id="GO:0045892">
    <property type="term" value="P:negative regulation of DNA-templated transcription"/>
    <property type="evidence" value="ECO:0007669"/>
    <property type="project" value="TreeGrafter"/>
</dbReference>
<evidence type="ECO:0000256" key="3">
    <source>
        <dbReference type="ARBA" id="ARBA00023163"/>
    </source>
</evidence>
<proteinExistence type="predicted"/>
<dbReference type="InterPro" id="IPR036390">
    <property type="entry name" value="WH_DNA-bd_sf"/>
</dbReference>
<dbReference type="HOGENOM" id="CLU_063236_5_0_0"/>
<protein>
    <submittedName>
        <fullName evidence="5">Transcriptional regulator, GntR family</fullName>
    </submittedName>
</protein>
<dbReference type="Proteomes" id="UP000002432">
    <property type="component" value="Chromosome"/>
</dbReference>
<gene>
    <name evidence="5" type="ordered locus">Acid345_0283</name>
</gene>
<dbReference type="PROSITE" id="PS50949">
    <property type="entry name" value="HTH_GNTR"/>
    <property type="match status" value="1"/>
</dbReference>
<organism evidence="5 6">
    <name type="scientific">Koribacter versatilis (strain Ellin345)</name>
    <dbReference type="NCBI Taxonomy" id="204669"/>
    <lineage>
        <taxon>Bacteria</taxon>
        <taxon>Pseudomonadati</taxon>
        <taxon>Acidobacteriota</taxon>
        <taxon>Terriglobia</taxon>
        <taxon>Terriglobales</taxon>
        <taxon>Candidatus Korobacteraceae</taxon>
        <taxon>Candidatus Korobacter</taxon>
    </lineage>
</organism>
<evidence type="ECO:0000256" key="2">
    <source>
        <dbReference type="ARBA" id="ARBA00023125"/>
    </source>
</evidence>
<dbReference type="GO" id="GO:0003700">
    <property type="term" value="F:DNA-binding transcription factor activity"/>
    <property type="evidence" value="ECO:0007669"/>
    <property type="project" value="InterPro"/>
</dbReference>
<keyword evidence="2" id="KW-0238">DNA-binding</keyword>
<dbReference type="GO" id="GO:0003677">
    <property type="term" value="F:DNA binding"/>
    <property type="evidence" value="ECO:0007669"/>
    <property type="project" value="UniProtKB-KW"/>
</dbReference>
<keyword evidence="6" id="KW-1185">Reference proteome</keyword>
<dbReference type="PANTHER" id="PTHR44846">
    <property type="entry name" value="MANNOSYL-D-GLYCERATE TRANSPORT/METABOLISM SYSTEM REPRESSOR MNGR-RELATED"/>
    <property type="match status" value="1"/>
</dbReference>
<dbReference type="eggNOG" id="COG2188">
    <property type="taxonomic scope" value="Bacteria"/>
</dbReference>
<dbReference type="Pfam" id="PF00392">
    <property type="entry name" value="GntR"/>
    <property type="match status" value="1"/>
</dbReference>